<protein>
    <submittedName>
        <fullName evidence="1">Uncharacterized protein</fullName>
    </submittedName>
</protein>
<organism evidence="1 2">
    <name type="scientific">Paenibacillus tianjinensis</name>
    <dbReference type="NCBI Taxonomy" id="2810347"/>
    <lineage>
        <taxon>Bacteria</taxon>
        <taxon>Bacillati</taxon>
        <taxon>Bacillota</taxon>
        <taxon>Bacilli</taxon>
        <taxon>Bacillales</taxon>
        <taxon>Paenibacillaceae</taxon>
        <taxon>Paenibacillus</taxon>
    </lineage>
</organism>
<dbReference type="EMBL" id="CP070969">
    <property type="protein sequence ID" value="QSF42653.1"/>
    <property type="molecule type" value="Genomic_DNA"/>
</dbReference>
<evidence type="ECO:0000313" key="1">
    <source>
        <dbReference type="EMBL" id="QSF42653.1"/>
    </source>
</evidence>
<reference evidence="1 2" key="1">
    <citation type="submission" date="2021-02" db="EMBL/GenBank/DDBJ databases">
        <title>Paenibacillus tianjinensis sp. nov.</title>
        <authorList>
            <person name="Liu H."/>
        </authorList>
    </citation>
    <scope>NUCLEOTIDE SEQUENCE [LARGE SCALE GENOMIC DNA]</scope>
    <source>
        <strain evidence="1 2">TB2019</strain>
    </source>
</reference>
<name>A0ABX7L4E2_9BACL</name>
<dbReference type="Proteomes" id="UP000663452">
    <property type="component" value="Chromosome"/>
</dbReference>
<evidence type="ECO:0000313" key="2">
    <source>
        <dbReference type="Proteomes" id="UP000663452"/>
    </source>
</evidence>
<dbReference type="RefSeq" id="WP_206100342.1">
    <property type="nucleotide sequence ID" value="NZ_CP070969.1"/>
</dbReference>
<keyword evidence="2" id="KW-1185">Reference proteome</keyword>
<sequence length="585" mass="64842">MAFARRVITKTLDLLNLQRHNDNFADIETDLTEHRGRISTAETNINTLDGRVDNIVASSGESNLEIVDAREDYTTLRERLDTEHGAVSAQLADIVTLKPSGGDDAALVQILLNLGRKVALAKDAGSFHFNSIITVPSNAYLDGQNAEIITNTSRVFYFASGTQKPTIINITLNNVRSGTTHVFYIDGENTSYATSIKDVFIENIVANNYTWFAYCKCLRKSTFNQINSYAANGIYYTDKSAEVNITNSYFVNDEAQSRTGTKGLYAIANGTHYPEGLVLSNTLFYHFERNYQINDLFIGMFSNVYFDCGGVGCLPLLVDRNEKIDGLKFNNVWIYTLGMEFGHIGPTSPQSYRSSFNGIHFQLQKAGTTIMMHPWVQDIVMSDLHFDSDITGTHIGIVLENQNSYVNINNANFRYYESYVQCKGLAHDVSLSNVPNADNLAYPFYFEYAVNGNLTNNSQEHQWSPISQSSIIAAGTTIKQLSAIWLGRGRYMLRTSLNTVALTAGGTCRLEINTTGVTTPGVAVSAGGSGYDSRYFDVDVSEKNIRFSNVFEVTSEGQFNLILKSEDTPAGTVNGYHSIVEIIKL</sequence>
<accession>A0ABX7L4E2</accession>
<proteinExistence type="predicted"/>
<gene>
    <name evidence="1" type="ORF">JRJ22_15150</name>
</gene>
<dbReference type="Gene3D" id="1.20.5.340">
    <property type="match status" value="1"/>
</dbReference>